<comment type="caution">
    <text evidence="3">The sequence shown here is derived from an EMBL/GenBank/DDBJ whole genome shotgun (WGS) entry which is preliminary data.</text>
</comment>
<feature type="compositionally biased region" description="Polar residues" evidence="1">
    <location>
        <begin position="299"/>
        <end position="312"/>
    </location>
</feature>
<evidence type="ECO:0000313" key="4">
    <source>
        <dbReference type="Proteomes" id="UP000621266"/>
    </source>
</evidence>
<evidence type="ECO:0008006" key="5">
    <source>
        <dbReference type="Google" id="ProtNLM"/>
    </source>
</evidence>
<feature type="transmembrane region" description="Helical" evidence="2">
    <location>
        <begin position="21"/>
        <end position="38"/>
    </location>
</feature>
<keyword evidence="2" id="KW-0472">Membrane</keyword>
<gene>
    <name evidence="3" type="ORF">GCU69_21990</name>
</gene>
<keyword evidence="2" id="KW-1133">Transmembrane helix</keyword>
<name>A0ABQ7FH90_9ACTN</name>
<dbReference type="RefSeq" id="WP_098752626.1">
    <property type="nucleotide sequence ID" value="NZ_WHPN01000336.1"/>
</dbReference>
<dbReference type="Proteomes" id="UP000621266">
    <property type="component" value="Unassembled WGS sequence"/>
</dbReference>
<evidence type="ECO:0000256" key="2">
    <source>
        <dbReference type="SAM" id="Phobius"/>
    </source>
</evidence>
<keyword evidence="2" id="KW-0812">Transmembrane</keyword>
<evidence type="ECO:0000256" key="1">
    <source>
        <dbReference type="SAM" id="MobiDB-lite"/>
    </source>
</evidence>
<sequence length="312" mass="34750">MEEGDVHQRKIIAGVHNATRILTVGSLLVVSVTAARLLTGGKSVTVAQVSLSVDRVWLVFGALTLAHVFVAVFLVRAIEDYRCLLPSGDRAGWVFDEVAAAGNGFVHGLVSRALPRKPGGRYFPMSWNDPSAWVAHSAALLAFVAMLPWWWGRTGLAWHGPWWMIPVALAVVAGNWQAGGYWLIGLSRLDQVRVDEREASLRPVDEDDLLRMRAMHDAMQEPGLTRAEFEWLLGRYRSLIEHRFRIRTHQQEQEAAVRDVRMRPASQAERMAIARHYEAVRGEFPYCDLPPEPWADAGASTSPNTRSQGGSP</sequence>
<feature type="transmembrane region" description="Helical" evidence="2">
    <location>
        <begin position="58"/>
        <end position="78"/>
    </location>
</feature>
<feature type="region of interest" description="Disordered" evidence="1">
    <location>
        <begin position="291"/>
        <end position="312"/>
    </location>
</feature>
<organism evidence="3 4">
    <name type="scientific">Streptomyces lycii</name>
    <dbReference type="NCBI Taxonomy" id="2654337"/>
    <lineage>
        <taxon>Bacteria</taxon>
        <taxon>Bacillati</taxon>
        <taxon>Actinomycetota</taxon>
        <taxon>Actinomycetes</taxon>
        <taxon>Kitasatosporales</taxon>
        <taxon>Streptomycetaceae</taxon>
        <taxon>Streptomyces</taxon>
    </lineage>
</organism>
<evidence type="ECO:0000313" key="3">
    <source>
        <dbReference type="EMBL" id="KAF4407014.1"/>
    </source>
</evidence>
<keyword evidence="4" id="KW-1185">Reference proteome</keyword>
<accession>A0ABQ7FH90</accession>
<feature type="transmembrane region" description="Helical" evidence="2">
    <location>
        <begin position="131"/>
        <end position="151"/>
    </location>
</feature>
<proteinExistence type="predicted"/>
<protein>
    <recommendedName>
        <fullName evidence="5">DUF2637 domain-containing protein</fullName>
    </recommendedName>
</protein>
<dbReference type="EMBL" id="WHPN01000336">
    <property type="protein sequence ID" value="KAF4407014.1"/>
    <property type="molecule type" value="Genomic_DNA"/>
</dbReference>
<reference evidence="3 4" key="1">
    <citation type="submission" date="2019-10" db="EMBL/GenBank/DDBJ databases">
        <title>Streptomyces tenebrisbrunneis sp.nov., an endogenous actinomycete isolated from of Lycium ruthenicum.</title>
        <authorList>
            <person name="Ma L."/>
        </authorList>
    </citation>
    <scope>NUCLEOTIDE SEQUENCE [LARGE SCALE GENOMIC DNA]</scope>
    <source>
        <strain evidence="3 4">TRM 66187</strain>
    </source>
</reference>
<feature type="transmembrane region" description="Helical" evidence="2">
    <location>
        <begin position="163"/>
        <end position="184"/>
    </location>
</feature>